<feature type="region of interest" description="Disordered" evidence="9">
    <location>
        <begin position="355"/>
        <end position="387"/>
    </location>
</feature>
<dbReference type="OrthoDB" id="270970at2759"/>
<dbReference type="GO" id="GO:0008270">
    <property type="term" value="F:zinc ion binding"/>
    <property type="evidence" value="ECO:0007669"/>
    <property type="project" value="UniProtKB-KW"/>
</dbReference>
<feature type="domain" description="C2" evidence="10">
    <location>
        <begin position="599"/>
        <end position="717"/>
    </location>
</feature>
<dbReference type="GeneID" id="113206774"/>
<dbReference type="PRINTS" id="PR00360">
    <property type="entry name" value="C2DOMAIN"/>
</dbReference>
<evidence type="ECO:0000256" key="6">
    <source>
        <dbReference type="ARBA" id="ARBA00023018"/>
    </source>
</evidence>
<dbReference type="Pfam" id="PF00168">
    <property type="entry name" value="C2"/>
    <property type="match status" value="2"/>
</dbReference>
<dbReference type="Gene3D" id="2.60.40.150">
    <property type="entry name" value="C2 domain"/>
    <property type="match status" value="2"/>
</dbReference>
<dbReference type="SUPFAM" id="SSF57903">
    <property type="entry name" value="FYVE/PHD zinc finger"/>
    <property type="match status" value="1"/>
</dbReference>
<dbReference type="InterPro" id="IPR041282">
    <property type="entry name" value="FYVE_2"/>
</dbReference>
<feature type="domain" description="FYVE-type" evidence="11">
    <location>
        <begin position="91"/>
        <end position="150"/>
    </location>
</feature>
<dbReference type="PANTHER" id="PTHR45729:SF6">
    <property type="entry name" value="RABPHILIN, ISOFORM A"/>
    <property type="match status" value="1"/>
</dbReference>
<dbReference type="GO" id="GO:0098793">
    <property type="term" value="C:presynapse"/>
    <property type="evidence" value="ECO:0007669"/>
    <property type="project" value="GOC"/>
</dbReference>
<dbReference type="Proteomes" id="UP000504606">
    <property type="component" value="Unplaced"/>
</dbReference>
<dbReference type="RefSeq" id="XP_026278795.1">
    <property type="nucleotide sequence ID" value="XM_026423010.2"/>
</dbReference>
<dbReference type="InterPro" id="IPR001565">
    <property type="entry name" value="Synaptotagmin"/>
</dbReference>
<dbReference type="GO" id="GO:0061669">
    <property type="term" value="P:spontaneous neurotransmitter secretion"/>
    <property type="evidence" value="ECO:0007669"/>
    <property type="project" value="TreeGrafter"/>
</dbReference>
<dbReference type="PROSITE" id="PS50916">
    <property type="entry name" value="RABBD"/>
    <property type="match status" value="1"/>
</dbReference>
<evidence type="ECO:0000256" key="7">
    <source>
        <dbReference type="ARBA" id="ARBA00034103"/>
    </source>
</evidence>
<dbReference type="GO" id="GO:0017158">
    <property type="term" value="P:regulation of calcium ion-dependent exocytosis"/>
    <property type="evidence" value="ECO:0007669"/>
    <property type="project" value="TreeGrafter"/>
</dbReference>
<dbReference type="PROSITE" id="PS50178">
    <property type="entry name" value="ZF_FYVE"/>
    <property type="match status" value="1"/>
</dbReference>
<dbReference type="PROSITE" id="PS50004">
    <property type="entry name" value="C2"/>
    <property type="match status" value="2"/>
</dbReference>
<reference evidence="14" key="1">
    <citation type="submission" date="2025-08" db="UniProtKB">
        <authorList>
            <consortium name="RefSeq"/>
        </authorList>
    </citation>
    <scope>IDENTIFICATION</scope>
    <source>
        <tissue evidence="14">Whole organism</tissue>
    </source>
</reference>
<evidence type="ECO:0000256" key="4">
    <source>
        <dbReference type="ARBA" id="ARBA00022833"/>
    </source>
</evidence>
<organism evidence="13 14">
    <name type="scientific">Frankliniella occidentalis</name>
    <name type="common">Western flower thrips</name>
    <name type="synonym">Euthrips occidentalis</name>
    <dbReference type="NCBI Taxonomy" id="133901"/>
    <lineage>
        <taxon>Eukaryota</taxon>
        <taxon>Metazoa</taxon>
        <taxon>Ecdysozoa</taxon>
        <taxon>Arthropoda</taxon>
        <taxon>Hexapoda</taxon>
        <taxon>Insecta</taxon>
        <taxon>Pterygota</taxon>
        <taxon>Neoptera</taxon>
        <taxon>Paraneoptera</taxon>
        <taxon>Thysanoptera</taxon>
        <taxon>Terebrantia</taxon>
        <taxon>Thripoidea</taxon>
        <taxon>Thripidae</taxon>
        <taxon>Frankliniella</taxon>
    </lineage>
</organism>
<sequence length="740" mass="81786">MDSSDGTTKHRWVCPSDRHLALRAKLRTGWSVKTQPLEILPKAQEPTVLDESEQAMILDVIRRAEHIDLTEQERVGRLVDRVDNMKRNAMGNGANQCILCGTKFGFLGSTSYLCHDCQKFVCSKCSIETCSSSSSKEQIWLCKICSETREMWKKSGAWFFKGLPKYILPEKSAVRTRQNMHLNPVGQRPSTSFSSNWIKQAAGGETENDSSSEDELMRRSRLNTGASIASAASGVSATSAVSGLSAASGASAISATSSQSSVSASMSGSTVKAAIGNNNTTFGRDSFSRKSSHTKTFHSPPAIGESGPTTTATSTKTLSFPVPDKVDSPIQSSSQNSHRNNFGLNIVDAAADENSYPTHCQPVTLHGSPQESHHRSSPAPNTWHNNSQRTYSFRRLPGLSRSWRDWQTPLLSSDETSASSDCLRLPRSVSGHTIAAAKPDDIPTLLGAHGSGFLPAQLGSVELSLLYDRHSGCLHCRLLRAMGLKSTDINGLADPFCKLNLLPAGNKNNRLRTQTIHKTCNPEFNESLTFYNITDGDMATKALHVLILDDDKYGHDFLGEARIQLSGVPPQHARHFKVFLDKHYPVEDEEAAWGEDLWTRGQILVTLCYSTKRRALIVGIVRCLNLTPMDSNGSSDPFVKLQLKPDPHHRKYKTGIKWQSLNPLYNEEFVFDTKMTELQQKTLVITVWDKDHGKSNDYLGGLELSCLSKGERLRHWVDAIKFPDHKHEGWHQLVDTSLPL</sequence>
<dbReference type="SMART" id="SM00239">
    <property type="entry name" value="C2"/>
    <property type="match status" value="2"/>
</dbReference>
<dbReference type="InterPro" id="IPR000008">
    <property type="entry name" value="C2_dom"/>
</dbReference>
<dbReference type="CDD" id="cd08384">
    <property type="entry name" value="C2B_Rabphilin_Doc2"/>
    <property type="match status" value="1"/>
</dbReference>
<dbReference type="AlphaFoldDB" id="A0A6J1SHI2"/>
<dbReference type="InterPro" id="IPR047022">
    <property type="entry name" value="Rabphilin_Doc2_C2A"/>
</dbReference>
<dbReference type="GO" id="GO:0006886">
    <property type="term" value="P:intracellular protein transport"/>
    <property type="evidence" value="ECO:0007669"/>
    <property type="project" value="InterPro"/>
</dbReference>
<gene>
    <name evidence="14" type="primary">LOC113206774</name>
</gene>
<accession>A0A6J1SHI2</accession>
<dbReference type="GO" id="GO:0031267">
    <property type="term" value="F:small GTPase binding"/>
    <property type="evidence" value="ECO:0007669"/>
    <property type="project" value="InterPro"/>
</dbReference>
<proteinExistence type="predicted"/>
<feature type="domain" description="RabBD" evidence="12">
    <location>
        <begin position="43"/>
        <end position="162"/>
    </location>
</feature>
<dbReference type="InterPro" id="IPR017455">
    <property type="entry name" value="Znf_FYVE-rel"/>
</dbReference>
<evidence type="ECO:0000256" key="9">
    <source>
        <dbReference type="SAM" id="MobiDB-lite"/>
    </source>
</evidence>
<dbReference type="PANTHER" id="PTHR45729">
    <property type="entry name" value="RABPHILIN, ISOFORM A"/>
    <property type="match status" value="1"/>
</dbReference>
<evidence type="ECO:0000256" key="5">
    <source>
        <dbReference type="ARBA" id="ARBA00022837"/>
    </source>
</evidence>
<dbReference type="InterPro" id="IPR035892">
    <property type="entry name" value="C2_domain_sf"/>
</dbReference>
<comment type="subcellular location">
    <subcellularLocation>
        <location evidence="7">Synapse</location>
    </subcellularLocation>
</comment>
<keyword evidence="4" id="KW-0862">Zinc</keyword>
<evidence type="ECO:0000256" key="8">
    <source>
        <dbReference type="PROSITE-ProRule" id="PRU00091"/>
    </source>
</evidence>
<dbReference type="InterPro" id="IPR013083">
    <property type="entry name" value="Znf_RING/FYVE/PHD"/>
</dbReference>
<keyword evidence="13" id="KW-1185">Reference proteome</keyword>
<feature type="compositionally biased region" description="Polar residues" evidence="9">
    <location>
        <begin position="329"/>
        <end position="340"/>
    </location>
</feature>
<dbReference type="SUPFAM" id="SSF49562">
    <property type="entry name" value="C2 domain (Calcium/lipid-binding domain, CaLB)"/>
    <property type="match status" value="2"/>
</dbReference>
<protein>
    <submittedName>
        <fullName evidence="14">Rabphilin-3A-like isoform X1</fullName>
    </submittedName>
</protein>
<feature type="compositionally biased region" description="Polar residues" evidence="9">
    <location>
        <begin position="378"/>
        <end position="387"/>
    </location>
</feature>
<keyword evidence="5" id="KW-0106">Calcium</keyword>
<dbReference type="GO" id="GO:0006887">
    <property type="term" value="P:exocytosis"/>
    <property type="evidence" value="ECO:0007669"/>
    <property type="project" value="TreeGrafter"/>
</dbReference>
<evidence type="ECO:0000313" key="13">
    <source>
        <dbReference type="Proteomes" id="UP000504606"/>
    </source>
</evidence>
<keyword evidence="3 8" id="KW-0863">Zinc-finger</keyword>
<evidence type="ECO:0000259" key="11">
    <source>
        <dbReference type="PROSITE" id="PS50178"/>
    </source>
</evidence>
<dbReference type="Gene3D" id="3.30.40.10">
    <property type="entry name" value="Zinc/RING finger domain, C3HC4 (zinc finger)"/>
    <property type="match status" value="1"/>
</dbReference>
<keyword evidence="6" id="KW-0770">Synapse</keyword>
<dbReference type="CDD" id="cd04035">
    <property type="entry name" value="C2A_Rabphilin_Doc2"/>
    <property type="match status" value="1"/>
</dbReference>
<evidence type="ECO:0000256" key="2">
    <source>
        <dbReference type="ARBA" id="ARBA00022737"/>
    </source>
</evidence>
<feature type="region of interest" description="Disordered" evidence="9">
    <location>
        <begin position="274"/>
        <end position="340"/>
    </location>
</feature>
<dbReference type="GO" id="GO:0016020">
    <property type="term" value="C:membrane"/>
    <property type="evidence" value="ECO:0007669"/>
    <property type="project" value="InterPro"/>
</dbReference>
<keyword evidence="2" id="KW-0677">Repeat</keyword>
<dbReference type="PRINTS" id="PR00399">
    <property type="entry name" value="SYNAPTOTAGMN"/>
</dbReference>
<dbReference type="InterPro" id="IPR010911">
    <property type="entry name" value="Rab_BD"/>
</dbReference>
<keyword evidence="1" id="KW-0479">Metal-binding</keyword>
<evidence type="ECO:0000259" key="10">
    <source>
        <dbReference type="PROSITE" id="PS50004"/>
    </source>
</evidence>
<dbReference type="Pfam" id="PF02318">
    <property type="entry name" value="FYVE_2"/>
    <property type="match status" value="1"/>
</dbReference>
<dbReference type="InterPro" id="IPR043566">
    <property type="entry name" value="Rabphilin/DOC2/Noc2"/>
</dbReference>
<name>A0A6J1SHI2_FRAOC</name>
<evidence type="ECO:0000256" key="1">
    <source>
        <dbReference type="ARBA" id="ARBA00022723"/>
    </source>
</evidence>
<evidence type="ECO:0000313" key="14">
    <source>
        <dbReference type="RefSeq" id="XP_026278795.1"/>
    </source>
</evidence>
<dbReference type="InterPro" id="IPR011011">
    <property type="entry name" value="Znf_FYVE_PHD"/>
</dbReference>
<feature type="domain" description="C2" evidence="10">
    <location>
        <begin position="457"/>
        <end position="579"/>
    </location>
</feature>
<dbReference type="KEGG" id="foc:113206774"/>
<evidence type="ECO:0000256" key="3">
    <source>
        <dbReference type="ARBA" id="ARBA00022771"/>
    </source>
</evidence>
<evidence type="ECO:0000259" key="12">
    <source>
        <dbReference type="PROSITE" id="PS50916"/>
    </source>
</evidence>